<dbReference type="RefSeq" id="WP_157013623.1">
    <property type="nucleotide sequence ID" value="NZ_BBPI01000035.1"/>
</dbReference>
<evidence type="ECO:0000256" key="1">
    <source>
        <dbReference type="SAM" id="Phobius"/>
    </source>
</evidence>
<proteinExistence type="predicted"/>
<evidence type="ECO:0000313" key="2">
    <source>
        <dbReference type="EMBL" id="GAM00732.1"/>
    </source>
</evidence>
<keyword evidence="1" id="KW-1133">Transmembrane helix</keyword>
<accession>A0A0A1W6D5</accession>
<comment type="caution">
    <text evidence="2">The sequence shown here is derived from an EMBL/GenBank/DDBJ whole genome shotgun (WGS) entry which is preliminary data.</text>
</comment>
<organism evidence="2 3">
    <name type="scientific">Sphingomonas parapaucimobilis NBRC 15100</name>
    <dbReference type="NCBI Taxonomy" id="1219049"/>
    <lineage>
        <taxon>Bacteria</taxon>
        <taxon>Pseudomonadati</taxon>
        <taxon>Pseudomonadota</taxon>
        <taxon>Alphaproteobacteria</taxon>
        <taxon>Sphingomonadales</taxon>
        <taxon>Sphingomonadaceae</taxon>
        <taxon>Sphingomonas</taxon>
    </lineage>
</organism>
<name>A0A0A1W6D5_9SPHN</name>
<dbReference type="AlphaFoldDB" id="A0A0A1W6D5"/>
<feature type="transmembrane region" description="Helical" evidence="1">
    <location>
        <begin position="36"/>
        <end position="53"/>
    </location>
</feature>
<reference evidence="2 3" key="1">
    <citation type="submission" date="2014-11" db="EMBL/GenBank/DDBJ databases">
        <title>Whole genome shotgun sequence of Sphingomonas parapaucimobilis NBRC 15100.</title>
        <authorList>
            <person name="Katano-Makiyama Y."/>
            <person name="Hosoyama A."/>
            <person name="Hashimoto M."/>
            <person name="Hosoyama Y."/>
            <person name="Noguchi M."/>
            <person name="Numata M."/>
            <person name="Tsuchikane K."/>
            <person name="Hirakata S."/>
            <person name="Uohara A."/>
            <person name="Shimodaira J."/>
            <person name="Ohji S."/>
            <person name="Ichikawa N."/>
            <person name="Kimura A."/>
            <person name="Yamazoe A."/>
            <person name="Fujita N."/>
        </authorList>
    </citation>
    <scope>NUCLEOTIDE SEQUENCE [LARGE SCALE GENOMIC DNA]</scope>
    <source>
        <strain evidence="2 3">NBRC 15100</strain>
    </source>
</reference>
<keyword evidence="3" id="KW-1185">Reference proteome</keyword>
<keyword evidence="1" id="KW-0812">Transmembrane</keyword>
<gene>
    <name evidence="2" type="ORF">SP5_035_01330</name>
</gene>
<keyword evidence="1" id="KW-0472">Membrane</keyword>
<sequence>MIEAVCGAIAVLVGLVIIVPDTHQDVLDYSASTRLHVRLIALTIFGVCIAIAARS</sequence>
<protein>
    <submittedName>
        <fullName evidence="2">Uncharacterized protein</fullName>
    </submittedName>
</protein>
<dbReference type="EMBL" id="BBPI01000035">
    <property type="protein sequence ID" value="GAM00732.1"/>
    <property type="molecule type" value="Genomic_DNA"/>
</dbReference>
<evidence type="ECO:0000313" key="3">
    <source>
        <dbReference type="Proteomes" id="UP000032305"/>
    </source>
</evidence>
<dbReference type="Proteomes" id="UP000032305">
    <property type="component" value="Unassembled WGS sequence"/>
</dbReference>